<dbReference type="AlphaFoldDB" id="A0A317ZGG0"/>
<protein>
    <recommendedName>
        <fullName evidence="3">Right handed beta helix domain-containing protein</fullName>
    </recommendedName>
</protein>
<keyword evidence="2" id="KW-1185">Reference proteome</keyword>
<evidence type="ECO:0008006" key="3">
    <source>
        <dbReference type="Google" id="ProtNLM"/>
    </source>
</evidence>
<organism evidence="1 2">
    <name type="scientific">Coraliomargarita sinensis</name>
    <dbReference type="NCBI Taxonomy" id="2174842"/>
    <lineage>
        <taxon>Bacteria</taxon>
        <taxon>Pseudomonadati</taxon>
        <taxon>Verrucomicrobiota</taxon>
        <taxon>Opitutia</taxon>
        <taxon>Puniceicoccales</taxon>
        <taxon>Coraliomargaritaceae</taxon>
        <taxon>Coraliomargarita</taxon>
    </lineage>
</organism>
<name>A0A317ZGG0_9BACT</name>
<reference evidence="1 2" key="1">
    <citation type="submission" date="2018-05" db="EMBL/GenBank/DDBJ databases">
        <title>Coraliomargarita sinensis sp. nov., isolated from a marine solar saltern.</title>
        <authorList>
            <person name="Zhou L.Y."/>
        </authorList>
    </citation>
    <scope>NUCLEOTIDE SEQUENCE [LARGE SCALE GENOMIC DNA]</scope>
    <source>
        <strain evidence="1 2">WN38</strain>
    </source>
</reference>
<dbReference type="EMBL" id="QHJQ01000003">
    <property type="protein sequence ID" value="PXA04734.1"/>
    <property type="molecule type" value="Genomic_DNA"/>
</dbReference>
<gene>
    <name evidence="1" type="ORF">DDZ13_06070</name>
</gene>
<proteinExistence type="predicted"/>
<comment type="caution">
    <text evidence="1">The sequence shown here is derived from an EMBL/GenBank/DDBJ whole genome shotgun (WGS) entry which is preliminary data.</text>
</comment>
<evidence type="ECO:0000313" key="2">
    <source>
        <dbReference type="Proteomes" id="UP000247099"/>
    </source>
</evidence>
<evidence type="ECO:0000313" key="1">
    <source>
        <dbReference type="EMBL" id="PXA04734.1"/>
    </source>
</evidence>
<dbReference type="InParanoid" id="A0A317ZGG0"/>
<accession>A0A317ZGG0</accession>
<dbReference type="Proteomes" id="UP000247099">
    <property type="component" value="Unassembled WGS sequence"/>
</dbReference>
<sequence>MKSLDEIEPRTPLVDGAAGVSIGGLNVITISEAGSYYLTGNHATSGTHGIVVSSDNVTIDLRGHTISRGSGAVFGSGVYLNNISNVRILNGIIDDTDLNNGVFFGGTVGNVEVRNVIVRNTAVGGIILPLNTPSAVYESTVASATDTGIQAALIVGCNASATGVALQGGTVRTSNGVSFGANGIDAANVFESVGITAVGVGIQATKMITNSQGTSADGDGINGAMVVNSMGISNGGDNAANGIDADHVVASNGTSTSGHGILATNIGQSSGISTSTADTHDGISGDIVTASYGSSTGDDGIHALTVG</sequence>